<dbReference type="AlphaFoldDB" id="A0A1G7B0S0"/>
<keyword evidence="2" id="KW-1185">Reference proteome</keyword>
<dbReference type="Proteomes" id="UP000198949">
    <property type="component" value="Unassembled WGS sequence"/>
</dbReference>
<accession>A0A1G7B0S0</accession>
<gene>
    <name evidence="1" type="ORF">SAMN05216270_11557</name>
</gene>
<name>A0A1G7B0S0_9ACTN</name>
<reference evidence="2" key="1">
    <citation type="submission" date="2016-10" db="EMBL/GenBank/DDBJ databases">
        <authorList>
            <person name="Varghese N."/>
            <person name="Submissions S."/>
        </authorList>
    </citation>
    <scope>NUCLEOTIDE SEQUENCE [LARGE SCALE GENOMIC DNA]</scope>
    <source>
        <strain evidence="2">CGMCC 4.3516</strain>
    </source>
</reference>
<evidence type="ECO:0000313" key="2">
    <source>
        <dbReference type="Proteomes" id="UP000198949"/>
    </source>
</evidence>
<protein>
    <submittedName>
        <fullName evidence="1">Uncharacterized protein</fullName>
    </submittedName>
</protein>
<dbReference type="STRING" id="58114.SAMN05216270_11557"/>
<dbReference type="RefSeq" id="WP_143015023.1">
    <property type="nucleotide sequence ID" value="NZ_FNAD01000015.1"/>
</dbReference>
<dbReference type="EMBL" id="FNAD01000015">
    <property type="protein sequence ID" value="SDE20520.1"/>
    <property type="molecule type" value="Genomic_DNA"/>
</dbReference>
<organism evidence="1 2">
    <name type="scientific">Glycomyces harbinensis</name>
    <dbReference type="NCBI Taxonomy" id="58114"/>
    <lineage>
        <taxon>Bacteria</taxon>
        <taxon>Bacillati</taxon>
        <taxon>Actinomycetota</taxon>
        <taxon>Actinomycetes</taxon>
        <taxon>Glycomycetales</taxon>
        <taxon>Glycomycetaceae</taxon>
        <taxon>Glycomyces</taxon>
    </lineage>
</organism>
<sequence>MTRGQRPPLEPGRVLGQFVNASGTTFVLRASAGGHRIGVRLHHDEGPEIAIVCLPFDPSTRLIRWQGLLWSSNPAEWRQEVKHLAFAAIDALLGGFQERPGDEVQR</sequence>
<dbReference type="OrthoDB" id="5189873at2"/>
<proteinExistence type="predicted"/>
<evidence type="ECO:0000313" key="1">
    <source>
        <dbReference type="EMBL" id="SDE20520.1"/>
    </source>
</evidence>